<keyword evidence="4 11" id="KW-0853">WD repeat</keyword>
<name>A0A2R6NWR1_9APHY</name>
<protein>
    <submittedName>
        <fullName evidence="12">Uncharacterized protein</fullName>
    </submittedName>
</protein>
<comment type="caution">
    <text evidence="12">The sequence shown here is derived from an EMBL/GenBank/DDBJ whole genome shotgun (WGS) entry which is preliminary data.</text>
</comment>
<dbReference type="PROSITE" id="PS50294">
    <property type="entry name" value="WD_REPEATS_REGION"/>
    <property type="match status" value="1"/>
</dbReference>
<evidence type="ECO:0000256" key="9">
    <source>
        <dbReference type="ARBA" id="ARBA00023132"/>
    </source>
</evidence>
<evidence type="ECO:0000256" key="6">
    <source>
        <dbReference type="ARBA" id="ARBA00022816"/>
    </source>
</evidence>
<keyword evidence="9" id="KW-0906">Nuclear pore complex</keyword>
<dbReference type="GO" id="GO:0035859">
    <property type="term" value="C:Seh1-associated complex"/>
    <property type="evidence" value="ECO:0007669"/>
    <property type="project" value="TreeGrafter"/>
</dbReference>
<comment type="similarity">
    <text evidence="2">Belongs to the WD repeat SEC13 family.</text>
</comment>
<evidence type="ECO:0000256" key="1">
    <source>
        <dbReference type="ARBA" id="ARBA00004567"/>
    </source>
</evidence>
<evidence type="ECO:0000313" key="13">
    <source>
        <dbReference type="Proteomes" id="UP000186601"/>
    </source>
</evidence>
<dbReference type="InterPro" id="IPR036322">
    <property type="entry name" value="WD40_repeat_dom_sf"/>
</dbReference>
<dbReference type="SMART" id="SM00320">
    <property type="entry name" value="WD40"/>
    <property type="match status" value="3"/>
</dbReference>
<sequence length="288" mass="31280">MQQAHDAAITKVAWAHPEFGTILASASFDRTVKVWEQTSYSEPETQLNGSSGSLSASRWVERASLIDARGTVRWVEFAPQHFGLKLATISSDNHLRVYECLEQPSLSTWQMSEEVDVLTLSSTSPGGQLISHTVTTTTPTAVSSTLDGAAVSLAAHALAQQQQSQQPSRPGLGNREADGGWCISWCKDRYWGEVIAAGCGVSGVIKIDCGKGGMEHHRVRFWTYEKCLSQWLTNACSTSTVLSSAGNDGRVRLWKATAGNVWRPAGHISLEQAEEQQDVDMNDDAVAD</sequence>
<dbReference type="InterPro" id="IPR015943">
    <property type="entry name" value="WD40/YVTN_repeat-like_dom_sf"/>
</dbReference>
<dbReference type="GO" id="GO:0051028">
    <property type="term" value="P:mRNA transport"/>
    <property type="evidence" value="ECO:0007669"/>
    <property type="project" value="UniProtKB-KW"/>
</dbReference>
<dbReference type="GO" id="GO:0031080">
    <property type="term" value="C:nuclear pore outer ring"/>
    <property type="evidence" value="ECO:0007669"/>
    <property type="project" value="TreeGrafter"/>
</dbReference>
<comment type="subcellular location">
    <subcellularLocation>
        <location evidence="1">Nucleus</location>
        <location evidence="1">Nuclear pore complex</location>
    </subcellularLocation>
</comment>
<dbReference type="EMBL" id="MLYV02000733">
    <property type="protein sequence ID" value="PSR78588.1"/>
    <property type="molecule type" value="Genomic_DNA"/>
</dbReference>
<feature type="repeat" description="WD" evidence="11">
    <location>
        <begin position="2"/>
        <end position="45"/>
    </location>
</feature>
<dbReference type="InterPro" id="IPR037363">
    <property type="entry name" value="Sec13/Seh1_fam"/>
</dbReference>
<dbReference type="GO" id="GO:0015031">
    <property type="term" value="P:protein transport"/>
    <property type="evidence" value="ECO:0007669"/>
    <property type="project" value="UniProtKB-KW"/>
</dbReference>
<keyword evidence="5" id="KW-0677">Repeat</keyword>
<gene>
    <name evidence="12" type="ORF">PHLCEN_2v7335</name>
</gene>
<evidence type="ECO:0000256" key="3">
    <source>
        <dbReference type="ARBA" id="ARBA00022448"/>
    </source>
</evidence>
<evidence type="ECO:0000256" key="7">
    <source>
        <dbReference type="ARBA" id="ARBA00022927"/>
    </source>
</evidence>
<dbReference type="GO" id="GO:1904263">
    <property type="term" value="P:positive regulation of TORC1 signaling"/>
    <property type="evidence" value="ECO:0007669"/>
    <property type="project" value="TreeGrafter"/>
</dbReference>
<keyword evidence="3" id="KW-0813">Transport</keyword>
<dbReference type="STRING" id="98765.A0A2R6NWR1"/>
<evidence type="ECO:0000256" key="4">
    <source>
        <dbReference type="ARBA" id="ARBA00022574"/>
    </source>
</evidence>
<evidence type="ECO:0000256" key="2">
    <source>
        <dbReference type="ARBA" id="ARBA00010102"/>
    </source>
</evidence>
<keyword evidence="10" id="KW-0539">Nucleus</keyword>
<dbReference type="GO" id="GO:0005198">
    <property type="term" value="F:structural molecule activity"/>
    <property type="evidence" value="ECO:0007669"/>
    <property type="project" value="InterPro"/>
</dbReference>
<evidence type="ECO:0000313" key="12">
    <source>
        <dbReference type="EMBL" id="PSR78588.1"/>
    </source>
</evidence>
<dbReference type="GO" id="GO:0034198">
    <property type="term" value="P:cellular response to amino acid starvation"/>
    <property type="evidence" value="ECO:0007669"/>
    <property type="project" value="TreeGrafter"/>
</dbReference>
<dbReference type="AlphaFoldDB" id="A0A2R6NWR1"/>
<accession>A0A2R6NWR1</accession>
<evidence type="ECO:0000256" key="8">
    <source>
        <dbReference type="ARBA" id="ARBA00023010"/>
    </source>
</evidence>
<proteinExistence type="inferred from homology"/>
<evidence type="ECO:0000256" key="5">
    <source>
        <dbReference type="ARBA" id="ARBA00022737"/>
    </source>
</evidence>
<keyword evidence="6" id="KW-0509">mRNA transport</keyword>
<keyword evidence="7" id="KW-0653">Protein transport</keyword>
<dbReference type="Pfam" id="PF00400">
    <property type="entry name" value="WD40"/>
    <property type="match status" value="1"/>
</dbReference>
<dbReference type="Proteomes" id="UP000186601">
    <property type="component" value="Unassembled WGS sequence"/>
</dbReference>
<dbReference type="SUPFAM" id="SSF50978">
    <property type="entry name" value="WD40 repeat-like"/>
    <property type="match status" value="1"/>
</dbReference>
<dbReference type="InterPro" id="IPR001680">
    <property type="entry name" value="WD40_rpt"/>
</dbReference>
<dbReference type="PANTHER" id="PTHR11024:SF3">
    <property type="entry name" value="NUCLEOPORIN SEH1"/>
    <property type="match status" value="1"/>
</dbReference>
<reference evidence="12 13" key="1">
    <citation type="submission" date="2018-02" db="EMBL/GenBank/DDBJ databases">
        <title>Genome sequence of the basidiomycete white-rot fungus Phlebia centrifuga.</title>
        <authorList>
            <person name="Granchi Z."/>
            <person name="Peng M."/>
            <person name="de Vries R.P."/>
            <person name="Hilden K."/>
            <person name="Makela M.R."/>
            <person name="Grigoriev I."/>
            <person name="Riley R."/>
        </authorList>
    </citation>
    <scope>NUCLEOTIDE SEQUENCE [LARGE SCALE GENOMIC DNA]</scope>
    <source>
        <strain evidence="12 13">FBCC195</strain>
    </source>
</reference>
<organism evidence="12 13">
    <name type="scientific">Hermanssonia centrifuga</name>
    <dbReference type="NCBI Taxonomy" id="98765"/>
    <lineage>
        <taxon>Eukaryota</taxon>
        <taxon>Fungi</taxon>
        <taxon>Dikarya</taxon>
        <taxon>Basidiomycota</taxon>
        <taxon>Agaricomycotina</taxon>
        <taxon>Agaricomycetes</taxon>
        <taxon>Polyporales</taxon>
        <taxon>Meruliaceae</taxon>
        <taxon>Hermanssonia</taxon>
    </lineage>
</organism>
<dbReference type="OrthoDB" id="5566198at2759"/>
<keyword evidence="13" id="KW-1185">Reference proteome</keyword>
<evidence type="ECO:0000256" key="10">
    <source>
        <dbReference type="ARBA" id="ARBA00023242"/>
    </source>
</evidence>
<dbReference type="PROSITE" id="PS50082">
    <property type="entry name" value="WD_REPEATS_2"/>
    <property type="match status" value="1"/>
</dbReference>
<evidence type="ECO:0000256" key="11">
    <source>
        <dbReference type="PROSITE-ProRule" id="PRU00221"/>
    </source>
</evidence>
<dbReference type="Gene3D" id="2.130.10.10">
    <property type="entry name" value="YVTN repeat-like/Quinoprotein amine dehydrogenase"/>
    <property type="match status" value="1"/>
</dbReference>
<dbReference type="PANTHER" id="PTHR11024">
    <property type="entry name" value="NUCLEAR PORE COMPLEX PROTEIN SEC13 / SEH1 FAMILY MEMBER"/>
    <property type="match status" value="1"/>
</dbReference>
<keyword evidence="8" id="KW-0811">Translocation</keyword>